<sequence>MPTPLLAQEIHLLERYSSKAYFDAMRDAWERMLRHAERCLEAFVNKLPPDYRDRPLPEQPDIVWGERILPIFRNTADSLNNAYIQLTHGEMRALGVAGMVHSDFAGFSRDYSSDWMDEPQVLAEVDGGSAEFWRWLTTAVEHAANIEFTVGAYWTQGDLSNRYDPVARGTLDPPPLWRAYVLSATQTAQTGEPVAKTGIYLPRVDDSCAAFMVEGLPAPPASIGYDPETMQNTSEAECSWRLVERAAEGSIEDGLSDLLPTADPAGQDRMEAGQTCPRSGWWYSPAQSGARRHFNRGDTFPAVESDYGGTFWLWAQNQAPPTL</sequence>
<comment type="caution">
    <text evidence="1">The sequence shown here is derived from an EMBL/GenBank/DDBJ whole genome shotgun (WGS) entry which is preliminary data.</text>
</comment>
<evidence type="ECO:0000313" key="2">
    <source>
        <dbReference type="Proteomes" id="UP000578091"/>
    </source>
</evidence>
<reference evidence="1 2" key="1">
    <citation type="submission" date="2020-07" db="EMBL/GenBank/DDBJ databases">
        <title>Luteimonas sp. SJ-92.</title>
        <authorList>
            <person name="Huang X.-X."/>
            <person name="Xu L."/>
            <person name="Sun J.-Q."/>
        </authorList>
    </citation>
    <scope>NUCLEOTIDE SEQUENCE [LARGE SCALE GENOMIC DNA]</scope>
    <source>
        <strain evidence="1 2">SJ-92</strain>
    </source>
</reference>
<protein>
    <submittedName>
        <fullName evidence="1">Uncharacterized protein</fullName>
    </submittedName>
</protein>
<dbReference type="RefSeq" id="WP_180679457.1">
    <property type="nucleotide sequence ID" value="NZ_JACCKA010000084.1"/>
</dbReference>
<keyword evidence="2" id="KW-1185">Reference proteome</keyword>
<proteinExistence type="predicted"/>
<dbReference type="EMBL" id="JACCKA010000084">
    <property type="protein sequence ID" value="NZA27687.1"/>
    <property type="molecule type" value="Genomic_DNA"/>
</dbReference>
<dbReference type="Proteomes" id="UP000578091">
    <property type="component" value="Unassembled WGS sequence"/>
</dbReference>
<organism evidence="1 2">
    <name type="scientific">Luteimonas salinisoli</name>
    <dbReference type="NCBI Taxonomy" id="2752307"/>
    <lineage>
        <taxon>Bacteria</taxon>
        <taxon>Pseudomonadati</taxon>
        <taxon>Pseudomonadota</taxon>
        <taxon>Gammaproteobacteria</taxon>
        <taxon>Lysobacterales</taxon>
        <taxon>Lysobacteraceae</taxon>
        <taxon>Luteimonas</taxon>
    </lineage>
</organism>
<name>A0A853JGJ3_9GAMM</name>
<gene>
    <name evidence="1" type="ORF">H0E84_15000</name>
</gene>
<dbReference type="AlphaFoldDB" id="A0A853JGJ3"/>
<accession>A0A853JGJ3</accession>
<evidence type="ECO:0000313" key="1">
    <source>
        <dbReference type="EMBL" id="NZA27687.1"/>
    </source>
</evidence>